<dbReference type="RefSeq" id="WP_189259864.1">
    <property type="nucleotide sequence ID" value="NZ_BMRE01000094.1"/>
</dbReference>
<evidence type="ECO:0000313" key="1">
    <source>
        <dbReference type="EMBL" id="GGU85233.1"/>
    </source>
</evidence>
<dbReference type="Pfam" id="PF02962">
    <property type="entry name" value="CHMI"/>
    <property type="match status" value="1"/>
</dbReference>
<gene>
    <name evidence="1" type="ORF">GCM10010178_89260</name>
</gene>
<reference evidence="2" key="1">
    <citation type="journal article" date="2019" name="Int. J. Syst. Evol. Microbiol.">
        <title>The Global Catalogue of Microorganisms (GCM) 10K type strain sequencing project: providing services to taxonomists for standard genome sequencing and annotation.</title>
        <authorList>
            <consortium name="The Broad Institute Genomics Platform"/>
            <consortium name="The Broad Institute Genome Sequencing Center for Infectious Disease"/>
            <person name="Wu L."/>
            <person name="Ma J."/>
        </authorList>
    </citation>
    <scope>NUCLEOTIDE SEQUENCE [LARGE SCALE GENOMIC DNA]</scope>
    <source>
        <strain evidence="2">JCM 3296</strain>
    </source>
</reference>
<evidence type="ECO:0000313" key="2">
    <source>
        <dbReference type="Proteomes" id="UP000649573"/>
    </source>
</evidence>
<dbReference type="Proteomes" id="UP000649573">
    <property type="component" value="Unassembled WGS sequence"/>
</dbReference>
<comment type="caution">
    <text evidence="1">The sequence shown here is derived from an EMBL/GenBank/DDBJ whole genome shotgun (WGS) entry which is preliminary data.</text>
</comment>
<accession>A0ABQ2VG23</accession>
<dbReference type="Gene3D" id="3.30.429.10">
    <property type="entry name" value="Macrophage Migration Inhibitory Factor"/>
    <property type="match status" value="1"/>
</dbReference>
<dbReference type="InterPro" id="IPR014347">
    <property type="entry name" value="Tautomerase/MIF_sf"/>
</dbReference>
<dbReference type="SUPFAM" id="SSF55331">
    <property type="entry name" value="Tautomerase/MIF"/>
    <property type="match status" value="1"/>
</dbReference>
<dbReference type="EMBL" id="BMRE01000094">
    <property type="protein sequence ID" value="GGU85233.1"/>
    <property type="molecule type" value="Genomic_DNA"/>
</dbReference>
<sequence length="118" mass="13107">MPQVTVQYSAPLAAGFSRREFALAVHNAASDLISSATKGFKTRFIVLDETVVGHGNPNHHMLHVIVDILPGRSEELRARLGEPVLDLLEAHLVIPAEHSVQMTTEIRELRGYHQRILP</sequence>
<organism evidence="1 2">
    <name type="scientific">Lentzea flava</name>
    <dbReference type="NCBI Taxonomy" id="103732"/>
    <lineage>
        <taxon>Bacteria</taxon>
        <taxon>Bacillati</taxon>
        <taxon>Actinomycetota</taxon>
        <taxon>Actinomycetes</taxon>
        <taxon>Pseudonocardiales</taxon>
        <taxon>Pseudonocardiaceae</taxon>
        <taxon>Lentzea</taxon>
    </lineage>
</organism>
<dbReference type="InterPro" id="IPR004220">
    <property type="entry name" value="5-COMe_2-OHmuconate_Isoase"/>
</dbReference>
<protein>
    <recommendedName>
        <fullName evidence="3">5-carboxymethyl-2-hydroxymuconate isomerase</fullName>
    </recommendedName>
</protein>
<keyword evidence="2" id="KW-1185">Reference proteome</keyword>
<dbReference type="PANTHER" id="PTHR37950:SF1">
    <property type="entry name" value="4-HYDROXYPHENYLACETATE CATABOLISM PROTEIN"/>
    <property type="match status" value="1"/>
</dbReference>
<name>A0ABQ2VG23_9PSEU</name>
<evidence type="ECO:0008006" key="3">
    <source>
        <dbReference type="Google" id="ProtNLM"/>
    </source>
</evidence>
<proteinExistence type="predicted"/>
<dbReference type="PANTHER" id="PTHR37950">
    <property type="entry name" value="4-HYDROXYPHENYLACETATE CATABOLISM PROTEIN"/>
    <property type="match status" value="1"/>
</dbReference>